<gene>
    <name evidence="5" type="ORF">INP52_02700</name>
</gene>
<keyword evidence="6" id="KW-1185">Reference proteome</keyword>
<evidence type="ECO:0000256" key="2">
    <source>
        <dbReference type="ARBA" id="ARBA00022801"/>
    </source>
</evidence>
<sequence length="490" mass="56517">MLKSGFDEDFLWGGAISASQADGGWMQGGKGKNTQDCRWLDGTWSHERVEEKHQNNPFSSVELETALSDDGTDFYPFRRGIDFYHHYKDDIALFEEMGLRLFRTSICWSRIFPNGDDAEPNAEGIAFYHDMFSECHKHGIKVFCTMLHYDIPVNLVTKYGGWKSRRTIEFFTRYVETIVDALGDVVDFWLPFNEFNAGRFSPWDGVCLVRDAEGDSFDQEVFQCLHHEFVANARAVQIVHEKLPGTPVGGMIARFCTYPATCKPEDNLQAIQDDQYANWFYTDVMTRGKYPAYMDRYFDRLGIKIEIEEGDEELLSENTVDFLAFSYYFSQISTTSQGWEKTAGNLVMANKNPYLETSEWGWQMDPIGLRVTLNQMWDRYQLPLYIAENGLGTADLLNEDGTIHDGYRIDYLRRHVECLKQAVIDGVDVRGYMVWGFIDVVACGPLTMDKRYGLIYVDLDNCGKGSGKRYRKDSFYWYQRCIASNGRDLD</sequence>
<name>A0A7S7RV08_9ACTN</name>
<evidence type="ECO:0000256" key="4">
    <source>
        <dbReference type="RuleBase" id="RU003690"/>
    </source>
</evidence>
<evidence type="ECO:0000256" key="3">
    <source>
        <dbReference type="ARBA" id="ARBA00023295"/>
    </source>
</evidence>
<dbReference type="FunFam" id="3.20.20.80:FF:000004">
    <property type="entry name" value="Beta-glucosidase 6-phospho-beta-glucosidase"/>
    <property type="match status" value="1"/>
</dbReference>
<dbReference type="SUPFAM" id="SSF51445">
    <property type="entry name" value="(Trans)glycosidases"/>
    <property type="match status" value="1"/>
</dbReference>
<dbReference type="EMBL" id="CP063767">
    <property type="protein sequence ID" value="QOY61128.1"/>
    <property type="molecule type" value="Genomic_DNA"/>
</dbReference>
<dbReference type="Proteomes" id="UP000593735">
    <property type="component" value="Chromosome"/>
</dbReference>
<dbReference type="GO" id="GO:0005829">
    <property type="term" value="C:cytosol"/>
    <property type="evidence" value="ECO:0007669"/>
    <property type="project" value="TreeGrafter"/>
</dbReference>
<dbReference type="Gene3D" id="3.20.20.80">
    <property type="entry name" value="Glycosidases"/>
    <property type="match status" value="1"/>
</dbReference>
<dbReference type="InterPro" id="IPR017853">
    <property type="entry name" value="GH"/>
</dbReference>
<proteinExistence type="inferred from homology"/>
<dbReference type="PANTHER" id="PTHR10353">
    <property type="entry name" value="GLYCOSYL HYDROLASE"/>
    <property type="match status" value="1"/>
</dbReference>
<evidence type="ECO:0000256" key="1">
    <source>
        <dbReference type="ARBA" id="ARBA00010838"/>
    </source>
</evidence>
<dbReference type="GO" id="GO:0016052">
    <property type="term" value="P:carbohydrate catabolic process"/>
    <property type="evidence" value="ECO:0007669"/>
    <property type="project" value="TreeGrafter"/>
</dbReference>
<evidence type="ECO:0000313" key="6">
    <source>
        <dbReference type="Proteomes" id="UP000593735"/>
    </source>
</evidence>
<keyword evidence="3" id="KW-0326">Glycosidase</keyword>
<dbReference type="AlphaFoldDB" id="A0A7S7RV08"/>
<accession>A0A7S7RV08</accession>
<dbReference type="Pfam" id="PF00232">
    <property type="entry name" value="Glyco_hydro_1"/>
    <property type="match status" value="1"/>
</dbReference>
<comment type="similarity">
    <text evidence="1 4">Belongs to the glycosyl hydrolase 1 family.</text>
</comment>
<evidence type="ECO:0000313" key="5">
    <source>
        <dbReference type="EMBL" id="QOY61128.1"/>
    </source>
</evidence>
<keyword evidence="2 5" id="KW-0378">Hydrolase</keyword>
<dbReference type="PANTHER" id="PTHR10353:SF122">
    <property type="entry name" value="6-PHOSPHO-BETA-GLUCOSIDASE ASCB-RELATED"/>
    <property type="match status" value="1"/>
</dbReference>
<protein>
    <submittedName>
        <fullName evidence="5">Family 1 glycosylhydrolase</fullName>
    </submittedName>
</protein>
<organism evidence="5 6">
    <name type="scientific">Thermophilibacter immobilis</name>
    <dbReference type="NCBI Taxonomy" id="2779519"/>
    <lineage>
        <taxon>Bacteria</taxon>
        <taxon>Bacillati</taxon>
        <taxon>Actinomycetota</taxon>
        <taxon>Coriobacteriia</taxon>
        <taxon>Coriobacteriales</taxon>
        <taxon>Atopobiaceae</taxon>
        <taxon>Thermophilibacter</taxon>
    </lineage>
</organism>
<dbReference type="GO" id="GO:0008422">
    <property type="term" value="F:beta-glucosidase activity"/>
    <property type="evidence" value="ECO:0007669"/>
    <property type="project" value="TreeGrafter"/>
</dbReference>
<dbReference type="InterPro" id="IPR001360">
    <property type="entry name" value="Glyco_hydro_1"/>
</dbReference>
<dbReference type="PRINTS" id="PR00131">
    <property type="entry name" value="GLHYDRLASE1"/>
</dbReference>
<reference evidence="5 6" key="1">
    <citation type="submission" date="2020-10" db="EMBL/GenBank/DDBJ databases">
        <title>Olsenella immobilis sp.nov., isolated from the mud in a fermentation cellar used for the production of Chinese strong-flavoured liquor.</title>
        <authorList>
            <person name="Lu L."/>
        </authorList>
    </citation>
    <scope>NUCLEOTIDE SEQUENCE [LARGE SCALE GENOMIC DNA]</scope>
    <source>
        <strain evidence="5 6">LZLJ-2</strain>
    </source>
</reference>
<dbReference type="KEGG" id="tio:INP52_02700"/>
<dbReference type="RefSeq" id="WP_194372191.1">
    <property type="nucleotide sequence ID" value="NZ_CP063767.1"/>
</dbReference>